<evidence type="ECO:0000313" key="2">
    <source>
        <dbReference type="Proteomes" id="UP001597187"/>
    </source>
</evidence>
<evidence type="ECO:0000313" key="1">
    <source>
        <dbReference type="EMBL" id="MFD1512603.1"/>
    </source>
</evidence>
<accession>A0ABD6ARW1</accession>
<dbReference type="Proteomes" id="UP001597187">
    <property type="component" value="Unassembled WGS sequence"/>
</dbReference>
<name>A0ABD6ARW1_9EURY</name>
<proteinExistence type="predicted"/>
<sequence>MTTTVAALVMTSLFLFTEGDGDDQVGFSGRFSVENGFEMTGVVTNDKIQSNPPTYRNVTVLLYDEQGRLYQSERVGTVEYRTNVTVTSGTVPKYVVIDSPDLWNDSTIVVDYYEREDSGLFRQRLATSRANLPVTLPSTESN</sequence>
<keyword evidence="2" id="KW-1185">Reference proteome</keyword>
<reference evidence="1 2" key="1">
    <citation type="journal article" date="2019" name="Int. J. Syst. Evol. Microbiol.">
        <title>The Global Catalogue of Microorganisms (GCM) 10K type strain sequencing project: providing services to taxonomists for standard genome sequencing and annotation.</title>
        <authorList>
            <consortium name="The Broad Institute Genomics Platform"/>
            <consortium name="The Broad Institute Genome Sequencing Center for Infectious Disease"/>
            <person name="Wu L."/>
            <person name="Ma J."/>
        </authorList>
    </citation>
    <scope>NUCLEOTIDE SEQUENCE [LARGE SCALE GENOMIC DNA]</scope>
    <source>
        <strain evidence="1 2">CGMCC 1.12563</strain>
    </source>
</reference>
<organism evidence="1 2">
    <name type="scientific">Halomarina rubra</name>
    <dbReference type="NCBI Taxonomy" id="2071873"/>
    <lineage>
        <taxon>Archaea</taxon>
        <taxon>Methanobacteriati</taxon>
        <taxon>Methanobacteriota</taxon>
        <taxon>Stenosarchaea group</taxon>
        <taxon>Halobacteria</taxon>
        <taxon>Halobacteriales</taxon>
        <taxon>Natronomonadaceae</taxon>
        <taxon>Halomarina</taxon>
    </lineage>
</organism>
<dbReference type="RefSeq" id="WP_250872573.1">
    <property type="nucleotide sequence ID" value="NZ_JALXFV010000002.1"/>
</dbReference>
<protein>
    <recommendedName>
        <fullName evidence="3">DUF2207 domain-containing protein</fullName>
    </recommendedName>
</protein>
<dbReference type="EMBL" id="JBHUDC010000002">
    <property type="protein sequence ID" value="MFD1512603.1"/>
    <property type="molecule type" value="Genomic_DNA"/>
</dbReference>
<dbReference type="AlphaFoldDB" id="A0ABD6ARW1"/>
<comment type="caution">
    <text evidence="1">The sequence shown here is derived from an EMBL/GenBank/DDBJ whole genome shotgun (WGS) entry which is preliminary data.</text>
</comment>
<gene>
    <name evidence="1" type="ORF">ACFSBT_04820</name>
</gene>
<evidence type="ECO:0008006" key="3">
    <source>
        <dbReference type="Google" id="ProtNLM"/>
    </source>
</evidence>